<feature type="region of interest" description="Disordered" evidence="1">
    <location>
        <begin position="1"/>
        <end position="31"/>
    </location>
</feature>
<protein>
    <submittedName>
        <fullName evidence="2">Uncharacterized protein</fullName>
    </submittedName>
</protein>
<dbReference type="AlphaFoldDB" id="A0AAX6GTJ3"/>
<comment type="caution">
    <text evidence="2">The sequence shown here is derived from an EMBL/GenBank/DDBJ whole genome shotgun (WGS) entry which is preliminary data.</text>
</comment>
<organism evidence="2 3">
    <name type="scientific">Iris pallida</name>
    <name type="common">Sweet iris</name>
    <dbReference type="NCBI Taxonomy" id="29817"/>
    <lineage>
        <taxon>Eukaryota</taxon>
        <taxon>Viridiplantae</taxon>
        <taxon>Streptophyta</taxon>
        <taxon>Embryophyta</taxon>
        <taxon>Tracheophyta</taxon>
        <taxon>Spermatophyta</taxon>
        <taxon>Magnoliopsida</taxon>
        <taxon>Liliopsida</taxon>
        <taxon>Asparagales</taxon>
        <taxon>Iridaceae</taxon>
        <taxon>Iridoideae</taxon>
        <taxon>Irideae</taxon>
        <taxon>Iris</taxon>
    </lineage>
</organism>
<dbReference type="Proteomes" id="UP001140949">
    <property type="component" value="Unassembled WGS sequence"/>
</dbReference>
<evidence type="ECO:0000313" key="2">
    <source>
        <dbReference type="EMBL" id="KAJ6831657.1"/>
    </source>
</evidence>
<evidence type="ECO:0000256" key="1">
    <source>
        <dbReference type="SAM" id="MobiDB-lite"/>
    </source>
</evidence>
<evidence type="ECO:0000313" key="3">
    <source>
        <dbReference type="Proteomes" id="UP001140949"/>
    </source>
</evidence>
<sequence>MEAMCDTYYGREPTDVVEPAGAAQDVEAAET</sequence>
<reference evidence="2" key="1">
    <citation type="journal article" date="2023" name="GigaByte">
        <title>Genome assembly of the bearded iris, Iris pallida Lam.</title>
        <authorList>
            <person name="Bruccoleri R.E."/>
            <person name="Oakeley E.J."/>
            <person name="Faust A.M.E."/>
            <person name="Altorfer M."/>
            <person name="Dessus-Babus S."/>
            <person name="Burckhardt D."/>
            <person name="Oertli M."/>
            <person name="Naumann U."/>
            <person name="Petersen F."/>
            <person name="Wong J."/>
        </authorList>
    </citation>
    <scope>NUCLEOTIDE SEQUENCE</scope>
    <source>
        <strain evidence="2">GSM-AAB239-AS_SAM_17_03QT</strain>
    </source>
</reference>
<proteinExistence type="predicted"/>
<accession>A0AAX6GTJ3</accession>
<reference evidence="2" key="2">
    <citation type="submission" date="2023-04" db="EMBL/GenBank/DDBJ databases">
        <authorList>
            <person name="Bruccoleri R.E."/>
            <person name="Oakeley E.J."/>
            <person name="Faust A.-M."/>
            <person name="Dessus-Babus S."/>
            <person name="Altorfer M."/>
            <person name="Burckhardt D."/>
            <person name="Oertli M."/>
            <person name="Naumann U."/>
            <person name="Petersen F."/>
            <person name="Wong J."/>
        </authorList>
    </citation>
    <scope>NUCLEOTIDE SEQUENCE</scope>
    <source>
        <strain evidence="2">GSM-AAB239-AS_SAM_17_03QT</strain>
        <tissue evidence="2">Leaf</tissue>
    </source>
</reference>
<name>A0AAX6GTJ3_IRIPA</name>
<dbReference type="EMBL" id="JANAVB010016599">
    <property type="protein sequence ID" value="KAJ6831657.1"/>
    <property type="molecule type" value="Genomic_DNA"/>
</dbReference>
<gene>
    <name evidence="2" type="ORF">M6B38_347800</name>
</gene>
<keyword evidence="3" id="KW-1185">Reference proteome</keyword>